<evidence type="ECO:0000256" key="5">
    <source>
        <dbReference type="SAM" id="Coils"/>
    </source>
</evidence>
<gene>
    <name evidence="7" type="ORF">BEMITA_LOCUS12281</name>
</gene>
<evidence type="ECO:0000256" key="6">
    <source>
        <dbReference type="SAM" id="MobiDB-lite"/>
    </source>
</evidence>
<organism evidence="7 8">
    <name type="scientific">Bemisia tabaci</name>
    <name type="common">Sweetpotato whitefly</name>
    <name type="synonym">Aleurodes tabaci</name>
    <dbReference type="NCBI Taxonomy" id="7038"/>
    <lineage>
        <taxon>Eukaryota</taxon>
        <taxon>Metazoa</taxon>
        <taxon>Ecdysozoa</taxon>
        <taxon>Arthropoda</taxon>
        <taxon>Hexapoda</taxon>
        <taxon>Insecta</taxon>
        <taxon>Pterygota</taxon>
        <taxon>Neoptera</taxon>
        <taxon>Paraneoptera</taxon>
        <taxon>Hemiptera</taxon>
        <taxon>Sternorrhyncha</taxon>
        <taxon>Aleyrodoidea</taxon>
        <taxon>Aleyrodidae</taxon>
        <taxon>Aleyrodinae</taxon>
        <taxon>Bemisia</taxon>
    </lineage>
</organism>
<dbReference type="PANTHER" id="PTHR13183">
    <property type="entry name" value="AXONEMAL INNER ARM DYNEIN LIGHT CHAIN 28"/>
    <property type="match status" value="1"/>
</dbReference>
<reference evidence="7" key="1">
    <citation type="submission" date="2021-12" db="EMBL/GenBank/DDBJ databases">
        <authorList>
            <person name="King R."/>
        </authorList>
    </citation>
    <scope>NUCLEOTIDE SEQUENCE</scope>
</reference>
<dbReference type="Proteomes" id="UP001152759">
    <property type="component" value="Chromosome 7"/>
</dbReference>
<dbReference type="GO" id="GO:0045504">
    <property type="term" value="F:dynein heavy chain binding"/>
    <property type="evidence" value="ECO:0007669"/>
    <property type="project" value="TreeGrafter"/>
</dbReference>
<dbReference type="GO" id="GO:0030286">
    <property type="term" value="C:dynein complex"/>
    <property type="evidence" value="ECO:0007669"/>
    <property type="project" value="UniProtKB-KW"/>
</dbReference>
<sequence length="249" mass="28288">MALAPGFLERLAVFEAEAEDQDPIHTVRIQRKRTRDPRNPFDAPECTPGPSTSSDKRGAVGGVERDKDTEDILNCILPPREWEQDDELIRQVTINCAERGLLLLRVRDELRMTAVAYQKLYESSIAFGIRKALYAEQGKEDMAEKVEQLTAEKNKLQLQVVDLKAKADMIERRAKELRLAEEKQHAEEISFLRRANQQLKMKALSSGKKKDEYLAACTIVKNITVTNYNGERGVALIEQCNNSLTKDED</sequence>
<dbReference type="Pfam" id="PF10211">
    <property type="entry name" value="Ax_dynein_light"/>
    <property type="match status" value="1"/>
</dbReference>
<feature type="compositionally biased region" description="Basic and acidic residues" evidence="6">
    <location>
        <begin position="54"/>
        <end position="64"/>
    </location>
</feature>
<evidence type="ECO:0000313" key="7">
    <source>
        <dbReference type="EMBL" id="CAH0393929.1"/>
    </source>
</evidence>
<comment type="similarity">
    <text evidence="4">Belongs to the inner dynein arm light chain family.</text>
</comment>
<dbReference type="GO" id="GO:0005930">
    <property type="term" value="C:axoneme"/>
    <property type="evidence" value="ECO:0007669"/>
    <property type="project" value="TreeGrafter"/>
</dbReference>
<keyword evidence="1" id="KW-0243">Dynein</keyword>
<keyword evidence="3" id="KW-0505">Motor protein</keyword>
<keyword evidence="2 5" id="KW-0175">Coiled coil</keyword>
<keyword evidence="8" id="KW-1185">Reference proteome</keyword>
<feature type="region of interest" description="Disordered" evidence="6">
    <location>
        <begin position="24"/>
        <end position="64"/>
    </location>
</feature>
<dbReference type="InterPro" id="IPR019347">
    <property type="entry name" value="Axonemal_dynein_light_chain"/>
</dbReference>
<feature type="coiled-coil region" evidence="5">
    <location>
        <begin position="139"/>
        <end position="180"/>
    </location>
</feature>
<evidence type="ECO:0000313" key="8">
    <source>
        <dbReference type="Proteomes" id="UP001152759"/>
    </source>
</evidence>
<evidence type="ECO:0000256" key="1">
    <source>
        <dbReference type="ARBA" id="ARBA00023017"/>
    </source>
</evidence>
<proteinExistence type="inferred from homology"/>
<accession>A0A9P0F6D9</accession>
<protein>
    <submittedName>
        <fullName evidence="7">Uncharacterized protein</fullName>
    </submittedName>
</protein>
<evidence type="ECO:0000256" key="3">
    <source>
        <dbReference type="ARBA" id="ARBA00023175"/>
    </source>
</evidence>
<name>A0A9P0F6D9_BEMTA</name>
<dbReference type="EMBL" id="OU963868">
    <property type="protein sequence ID" value="CAH0393929.1"/>
    <property type="molecule type" value="Genomic_DNA"/>
</dbReference>
<dbReference type="PANTHER" id="PTHR13183:SF0">
    <property type="entry name" value="AXONEMAL DYNEIN LIGHT INTERMEDIATE POLYPEPTIDE 1"/>
    <property type="match status" value="1"/>
</dbReference>
<dbReference type="AlphaFoldDB" id="A0A9P0F6D9"/>
<evidence type="ECO:0000256" key="4">
    <source>
        <dbReference type="ARBA" id="ARBA00038114"/>
    </source>
</evidence>
<evidence type="ECO:0000256" key="2">
    <source>
        <dbReference type="ARBA" id="ARBA00023054"/>
    </source>
</evidence>